<gene>
    <name evidence="2" type="ORF">EA473_06640</name>
</gene>
<dbReference type="AlphaFoldDB" id="A0A3N6NB69"/>
<dbReference type="RefSeq" id="WP_124194860.1">
    <property type="nucleotide sequence ID" value="NZ_REGA01000004.1"/>
</dbReference>
<comment type="caution">
    <text evidence="2">The sequence shown here is derived from an EMBL/GenBank/DDBJ whole genome shotgun (WGS) entry which is preliminary data.</text>
</comment>
<sequence length="61" mass="6289">MITIGTAVGVTALAGCGEEGPGEEEEETPANDEPADPDDEEELNDEPENGDEAADENGDDL</sequence>
<evidence type="ECO:0000313" key="3">
    <source>
        <dbReference type="Proteomes" id="UP000282323"/>
    </source>
</evidence>
<organism evidence="2 3">
    <name type="scientific">Natrarchaeobius chitinivorans</name>
    <dbReference type="NCBI Taxonomy" id="1679083"/>
    <lineage>
        <taxon>Archaea</taxon>
        <taxon>Methanobacteriati</taxon>
        <taxon>Methanobacteriota</taxon>
        <taxon>Stenosarchaea group</taxon>
        <taxon>Halobacteria</taxon>
        <taxon>Halobacteriales</taxon>
        <taxon>Natrialbaceae</taxon>
        <taxon>Natrarchaeobius</taxon>
    </lineage>
</organism>
<protein>
    <submittedName>
        <fullName evidence="2">Uncharacterized protein</fullName>
    </submittedName>
</protein>
<reference evidence="2 3" key="1">
    <citation type="submission" date="2018-10" db="EMBL/GenBank/DDBJ databases">
        <title>Natrarchaeobius chitinivorans gen. nov., sp. nov., and Natrarchaeobius haloalkaliphilus sp. nov., alkaliphilic, chitin-utilizing haloarchaea from hypersaline alkaline lakes.</title>
        <authorList>
            <person name="Sorokin D.Y."/>
            <person name="Elcheninov A.G."/>
            <person name="Kostrikina N.A."/>
            <person name="Bale N.J."/>
            <person name="Sinninghe Damste J.S."/>
            <person name="Khijniak T.V."/>
            <person name="Kublanov I.V."/>
            <person name="Toshchakov S.V."/>
        </authorList>
    </citation>
    <scope>NUCLEOTIDE SEQUENCE [LARGE SCALE GENOMIC DNA]</scope>
    <source>
        <strain evidence="2 3">AArcht4T</strain>
    </source>
</reference>
<accession>A0A3N6NB69</accession>
<evidence type="ECO:0000256" key="1">
    <source>
        <dbReference type="SAM" id="MobiDB-lite"/>
    </source>
</evidence>
<feature type="region of interest" description="Disordered" evidence="1">
    <location>
        <begin position="1"/>
        <end position="61"/>
    </location>
</feature>
<evidence type="ECO:0000313" key="2">
    <source>
        <dbReference type="EMBL" id="RQG95862.1"/>
    </source>
</evidence>
<feature type="compositionally biased region" description="Acidic residues" evidence="1">
    <location>
        <begin position="20"/>
        <end position="61"/>
    </location>
</feature>
<name>A0A3N6NB69_NATCH</name>
<dbReference type="EMBL" id="REGA01000004">
    <property type="protein sequence ID" value="RQG95862.1"/>
    <property type="molecule type" value="Genomic_DNA"/>
</dbReference>
<keyword evidence="3" id="KW-1185">Reference proteome</keyword>
<proteinExistence type="predicted"/>
<dbReference type="Proteomes" id="UP000282323">
    <property type="component" value="Unassembled WGS sequence"/>
</dbReference>